<feature type="compositionally biased region" description="Gly residues" evidence="1">
    <location>
        <begin position="1"/>
        <end position="10"/>
    </location>
</feature>
<feature type="compositionally biased region" description="Low complexity" evidence="1">
    <location>
        <begin position="23"/>
        <end position="33"/>
    </location>
</feature>
<organism evidence="2">
    <name type="scientific">Aegilops tauschii</name>
    <name type="common">Tausch's goatgrass</name>
    <name type="synonym">Aegilops squarrosa</name>
    <dbReference type="NCBI Taxonomy" id="37682"/>
    <lineage>
        <taxon>Eukaryota</taxon>
        <taxon>Viridiplantae</taxon>
        <taxon>Streptophyta</taxon>
        <taxon>Embryophyta</taxon>
        <taxon>Tracheophyta</taxon>
        <taxon>Spermatophyta</taxon>
        <taxon>Magnoliopsida</taxon>
        <taxon>Liliopsida</taxon>
        <taxon>Poales</taxon>
        <taxon>Poaceae</taxon>
        <taxon>BOP clade</taxon>
        <taxon>Pooideae</taxon>
        <taxon>Triticodae</taxon>
        <taxon>Triticeae</taxon>
        <taxon>Triticinae</taxon>
        <taxon>Aegilops</taxon>
    </lineage>
</organism>
<proteinExistence type="predicted"/>
<accession>M8D6B0</accession>
<feature type="region of interest" description="Disordered" evidence="1">
    <location>
        <begin position="1"/>
        <end position="37"/>
    </location>
</feature>
<evidence type="ECO:0000313" key="2">
    <source>
        <dbReference type="EnsemblPlants" id="EMT31946"/>
    </source>
</evidence>
<sequence>MAATGVGRGLAGHLMPTRCLPATTTTTSSSSSSRHCRLPSTMACLREPDAGGRRRPCSGA</sequence>
<evidence type="ECO:0000256" key="1">
    <source>
        <dbReference type="SAM" id="MobiDB-lite"/>
    </source>
</evidence>
<dbReference type="AlphaFoldDB" id="M8D6B0"/>
<protein>
    <submittedName>
        <fullName evidence="2">Uncharacterized protein</fullName>
    </submittedName>
</protein>
<dbReference type="EnsemblPlants" id="EMT31946">
    <property type="protein sequence ID" value="EMT31946"/>
    <property type="gene ID" value="F775_43970"/>
</dbReference>
<name>M8D6B0_AEGTA</name>
<reference evidence="2" key="1">
    <citation type="submission" date="2015-06" db="UniProtKB">
        <authorList>
            <consortium name="EnsemblPlants"/>
        </authorList>
    </citation>
    <scope>IDENTIFICATION</scope>
</reference>